<dbReference type="InterPro" id="IPR014748">
    <property type="entry name" value="Enoyl-CoA_hydra_C"/>
</dbReference>
<dbReference type="AlphaFoldDB" id="A0A0P9CRN8"/>
<proteinExistence type="inferred from homology"/>
<evidence type="ECO:0000256" key="2">
    <source>
        <dbReference type="RuleBase" id="RU003707"/>
    </source>
</evidence>
<dbReference type="PROSITE" id="PS00166">
    <property type="entry name" value="ENOYL_COA_HYDRATASE"/>
    <property type="match status" value="1"/>
</dbReference>
<dbReference type="PANTHER" id="PTHR43802">
    <property type="entry name" value="ENOYL-COA HYDRATASE"/>
    <property type="match status" value="1"/>
</dbReference>
<dbReference type="SUPFAM" id="SSF52096">
    <property type="entry name" value="ClpP/crotonase"/>
    <property type="match status" value="1"/>
</dbReference>
<dbReference type="STRING" id="471514.AN477_19170"/>
<dbReference type="InterPro" id="IPR001753">
    <property type="entry name" value="Enoyl-CoA_hydra/iso"/>
</dbReference>
<dbReference type="PATRIC" id="fig|471514.4.peg.1521"/>
<dbReference type="OrthoDB" id="9775794at2"/>
<name>A0A0P9CRN8_9BACL</name>
<organism evidence="3 4">
    <name type="scientific">Alicyclobacillus ferrooxydans</name>
    <dbReference type="NCBI Taxonomy" id="471514"/>
    <lineage>
        <taxon>Bacteria</taxon>
        <taxon>Bacillati</taxon>
        <taxon>Bacillota</taxon>
        <taxon>Bacilli</taxon>
        <taxon>Bacillales</taxon>
        <taxon>Alicyclobacillaceae</taxon>
        <taxon>Alicyclobacillus</taxon>
    </lineage>
</organism>
<keyword evidence="4" id="KW-1185">Reference proteome</keyword>
<dbReference type="Proteomes" id="UP000050482">
    <property type="component" value="Unassembled WGS sequence"/>
</dbReference>
<evidence type="ECO:0008006" key="5">
    <source>
        <dbReference type="Google" id="ProtNLM"/>
    </source>
</evidence>
<dbReference type="EMBL" id="LJCO01000082">
    <property type="protein sequence ID" value="KPV42163.1"/>
    <property type="molecule type" value="Genomic_DNA"/>
</dbReference>
<dbReference type="InterPro" id="IPR018376">
    <property type="entry name" value="Enoyl-CoA_hyd/isom_CS"/>
</dbReference>
<dbReference type="GO" id="GO:0003824">
    <property type="term" value="F:catalytic activity"/>
    <property type="evidence" value="ECO:0007669"/>
    <property type="project" value="InterPro"/>
</dbReference>
<comment type="caution">
    <text evidence="3">The sequence shown here is derived from an EMBL/GenBank/DDBJ whole genome shotgun (WGS) entry which is preliminary data.</text>
</comment>
<comment type="similarity">
    <text evidence="1 2">Belongs to the enoyl-CoA hydratase/isomerase family.</text>
</comment>
<dbReference type="Gene3D" id="1.10.12.10">
    <property type="entry name" value="Lyase 2-enoyl-coa Hydratase, Chain A, domain 2"/>
    <property type="match status" value="1"/>
</dbReference>
<evidence type="ECO:0000313" key="3">
    <source>
        <dbReference type="EMBL" id="KPV42163.1"/>
    </source>
</evidence>
<evidence type="ECO:0000256" key="1">
    <source>
        <dbReference type="ARBA" id="ARBA00005254"/>
    </source>
</evidence>
<sequence>MTFETVLYEVNNGVALITLNRPNVINAINQTLGEELYAAFKRADSDANVRVVVLTGAGRGFCAGQDLSDRVAVDETLSLSDSVRERYNVLVSKMQNMRVPVIAAVNGACAGAGMGFALACDIRFASKNAKFTMAFSKIGLAPDSGTSYTLPRLVGLGKALELAWTGDVFSAEEAHQMGIVNRVFETEELLIKTLEFAERLAVGPTLAYRLTKEAIVQNFDASLPEALEREAQLQAIAGRSSDFREGVLAFSEKRQPNFRGE</sequence>
<dbReference type="Pfam" id="PF00378">
    <property type="entry name" value="ECH_1"/>
    <property type="match status" value="1"/>
</dbReference>
<dbReference type="RefSeq" id="WP_054970793.1">
    <property type="nucleotide sequence ID" value="NZ_LJCO01000082.1"/>
</dbReference>
<reference evidence="3 4" key="1">
    <citation type="submission" date="2015-09" db="EMBL/GenBank/DDBJ databases">
        <title>Draft genome sequence of Alicyclobacillus ferrooxydans DSM 22381.</title>
        <authorList>
            <person name="Hemp J."/>
        </authorList>
    </citation>
    <scope>NUCLEOTIDE SEQUENCE [LARGE SCALE GENOMIC DNA]</scope>
    <source>
        <strain evidence="3 4">TC-34</strain>
    </source>
</reference>
<dbReference type="CDD" id="cd06558">
    <property type="entry name" value="crotonase-like"/>
    <property type="match status" value="1"/>
</dbReference>
<dbReference type="Gene3D" id="3.90.226.10">
    <property type="entry name" value="2-enoyl-CoA Hydratase, Chain A, domain 1"/>
    <property type="match status" value="1"/>
</dbReference>
<evidence type="ECO:0000313" key="4">
    <source>
        <dbReference type="Proteomes" id="UP000050482"/>
    </source>
</evidence>
<dbReference type="InterPro" id="IPR029045">
    <property type="entry name" value="ClpP/crotonase-like_dom_sf"/>
</dbReference>
<protein>
    <recommendedName>
        <fullName evidence="5">Enoyl-CoA hydratase</fullName>
    </recommendedName>
</protein>
<accession>A0A0P9CRN8</accession>
<dbReference type="PANTHER" id="PTHR43802:SF1">
    <property type="entry name" value="IP11341P-RELATED"/>
    <property type="match status" value="1"/>
</dbReference>
<gene>
    <name evidence="3" type="ORF">AN477_19170</name>
</gene>